<keyword evidence="1 5" id="KW-0597">Phosphoprotein</keyword>
<evidence type="ECO:0000313" key="9">
    <source>
        <dbReference type="Proteomes" id="UP000199572"/>
    </source>
</evidence>
<evidence type="ECO:0000259" key="7">
    <source>
        <dbReference type="PROSITE" id="PS50110"/>
    </source>
</evidence>
<dbReference type="GO" id="GO:0003677">
    <property type="term" value="F:DNA binding"/>
    <property type="evidence" value="ECO:0007669"/>
    <property type="project" value="UniProtKB-KW"/>
</dbReference>
<proteinExistence type="predicted"/>
<evidence type="ECO:0000313" key="8">
    <source>
        <dbReference type="EMBL" id="SES22244.1"/>
    </source>
</evidence>
<dbReference type="PROSITE" id="PS50110">
    <property type="entry name" value="RESPONSE_REGULATORY"/>
    <property type="match status" value="1"/>
</dbReference>
<dbReference type="Pfam" id="PF00196">
    <property type="entry name" value="GerE"/>
    <property type="match status" value="1"/>
</dbReference>
<evidence type="ECO:0000256" key="2">
    <source>
        <dbReference type="ARBA" id="ARBA00023015"/>
    </source>
</evidence>
<dbReference type="InterPro" id="IPR000792">
    <property type="entry name" value="Tscrpt_reg_LuxR_C"/>
</dbReference>
<dbReference type="PROSITE" id="PS00622">
    <property type="entry name" value="HTH_LUXR_1"/>
    <property type="match status" value="1"/>
</dbReference>
<keyword evidence="3" id="KW-0238">DNA-binding</keyword>
<evidence type="ECO:0000256" key="5">
    <source>
        <dbReference type="PROSITE-ProRule" id="PRU00169"/>
    </source>
</evidence>
<dbReference type="EMBL" id="FOGG01000044">
    <property type="protein sequence ID" value="SES22244.1"/>
    <property type="molecule type" value="Genomic_DNA"/>
</dbReference>
<dbReference type="PROSITE" id="PS50043">
    <property type="entry name" value="HTH_LUXR_2"/>
    <property type="match status" value="1"/>
</dbReference>
<protein>
    <submittedName>
        <fullName evidence="8">Two component transcriptional regulator, LuxR family</fullName>
    </submittedName>
</protein>
<dbReference type="SUPFAM" id="SSF52172">
    <property type="entry name" value="CheY-like"/>
    <property type="match status" value="1"/>
</dbReference>
<dbReference type="Pfam" id="PF00072">
    <property type="entry name" value="Response_reg"/>
    <property type="match status" value="1"/>
</dbReference>
<dbReference type="InterPro" id="IPR039420">
    <property type="entry name" value="WalR-like"/>
</dbReference>
<keyword evidence="9" id="KW-1185">Reference proteome</keyword>
<evidence type="ECO:0000256" key="4">
    <source>
        <dbReference type="ARBA" id="ARBA00023163"/>
    </source>
</evidence>
<dbReference type="InterPro" id="IPR058245">
    <property type="entry name" value="NreC/VraR/RcsB-like_REC"/>
</dbReference>
<dbReference type="CDD" id="cd06170">
    <property type="entry name" value="LuxR_C_like"/>
    <property type="match status" value="1"/>
</dbReference>
<reference evidence="8 9" key="1">
    <citation type="submission" date="2016-10" db="EMBL/GenBank/DDBJ databases">
        <authorList>
            <person name="de Groot N.N."/>
        </authorList>
    </citation>
    <scope>NUCLEOTIDE SEQUENCE [LARGE SCALE GENOMIC DNA]</scope>
    <source>
        <strain evidence="8 9">DSM 18610</strain>
    </source>
</reference>
<keyword evidence="2" id="KW-0805">Transcription regulation</keyword>
<evidence type="ECO:0000256" key="1">
    <source>
        <dbReference type="ARBA" id="ARBA00022553"/>
    </source>
</evidence>
<feature type="modified residue" description="4-aspartylphosphate" evidence="5">
    <location>
        <position position="50"/>
    </location>
</feature>
<dbReference type="CDD" id="cd17535">
    <property type="entry name" value="REC_NarL-like"/>
    <property type="match status" value="1"/>
</dbReference>
<dbReference type="GO" id="GO:0006355">
    <property type="term" value="P:regulation of DNA-templated transcription"/>
    <property type="evidence" value="ECO:0007669"/>
    <property type="project" value="InterPro"/>
</dbReference>
<dbReference type="PRINTS" id="PR00038">
    <property type="entry name" value="HTHLUXR"/>
</dbReference>
<feature type="domain" description="Response regulatory" evidence="7">
    <location>
        <begin position="1"/>
        <end position="115"/>
    </location>
</feature>
<dbReference type="SMART" id="SM00448">
    <property type="entry name" value="REC"/>
    <property type="match status" value="1"/>
</dbReference>
<dbReference type="SMART" id="SM00421">
    <property type="entry name" value="HTH_LUXR"/>
    <property type="match status" value="1"/>
</dbReference>
<dbReference type="PANTHER" id="PTHR43214">
    <property type="entry name" value="TWO-COMPONENT RESPONSE REGULATOR"/>
    <property type="match status" value="1"/>
</dbReference>
<evidence type="ECO:0000259" key="6">
    <source>
        <dbReference type="PROSITE" id="PS50043"/>
    </source>
</evidence>
<name>A0A1H9VL00_9SPHI</name>
<evidence type="ECO:0000256" key="3">
    <source>
        <dbReference type="ARBA" id="ARBA00023125"/>
    </source>
</evidence>
<dbReference type="InterPro" id="IPR016032">
    <property type="entry name" value="Sig_transdc_resp-reg_C-effctor"/>
</dbReference>
<sequence length="211" mass="23819">MVDDHHVVRSSIRFMLEHQSEIDVVLETDQAAECLAYLNQNTEVDVVISDIFLPEKNGLDLIREIKKISPDTHVICLSMMEEEQYASDAFLAGASAYLSKSIEAEELLFCIKHVMKGKRYLASALCISILERFNSQLGGRNYHNKHHLNLSERESLVLKGIAEGLTNQEIADKLFLSRRTVETQRENLIAKTGTRNTADLVRFSVLNGLVT</sequence>
<dbReference type="GO" id="GO:0000160">
    <property type="term" value="P:phosphorelay signal transduction system"/>
    <property type="evidence" value="ECO:0007669"/>
    <property type="project" value="InterPro"/>
</dbReference>
<gene>
    <name evidence="8" type="ORF">SAMN04488023_14432</name>
</gene>
<feature type="domain" description="HTH luxR-type" evidence="6">
    <location>
        <begin position="143"/>
        <end position="208"/>
    </location>
</feature>
<dbReference type="AlphaFoldDB" id="A0A1H9VL00"/>
<dbReference type="Gene3D" id="3.40.50.2300">
    <property type="match status" value="1"/>
</dbReference>
<dbReference type="InterPro" id="IPR001789">
    <property type="entry name" value="Sig_transdc_resp-reg_receiver"/>
</dbReference>
<dbReference type="PANTHER" id="PTHR43214:SF41">
    <property type="entry name" value="NITRATE_NITRITE RESPONSE REGULATOR PROTEIN NARP"/>
    <property type="match status" value="1"/>
</dbReference>
<organism evidence="8 9">
    <name type="scientific">Pedobacter rhizosphaerae</name>
    <dbReference type="NCBI Taxonomy" id="390241"/>
    <lineage>
        <taxon>Bacteria</taxon>
        <taxon>Pseudomonadati</taxon>
        <taxon>Bacteroidota</taxon>
        <taxon>Sphingobacteriia</taxon>
        <taxon>Sphingobacteriales</taxon>
        <taxon>Sphingobacteriaceae</taxon>
        <taxon>Pedobacter</taxon>
    </lineage>
</organism>
<dbReference type="InterPro" id="IPR011006">
    <property type="entry name" value="CheY-like_superfamily"/>
</dbReference>
<dbReference type="STRING" id="390241.SAMN04488023_14432"/>
<accession>A0A1H9VL00</accession>
<dbReference type="Proteomes" id="UP000199572">
    <property type="component" value="Unassembled WGS sequence"/>
</dbReference>
<dbReference type="SUPFAM" id="SSF46894">
    <property type="entry name" value="C-terminal effector domain of the bipartite response regulators"/>
    <property type="match status" value="1"/>
</dbReference>
<keyword evidence="4" id="KW-0804">Transcription</keyword>